<evidence type="ECO:0000313" key="1">
    <source>
        <dbReference type="EMBL" id="POF86814.1"/>
    </source>
</evidence>
<evidence type="ECO:0000313" key="2">
    <source>
        <dbReference type="Proteomes" id="UP000237194"/>
    </source>
</evidence>
<dbReference type="PROSITE" id="PS51257">
    <property type="entry name" value="PROKAR_LIPOPROTEIN"/>
    <property type="match status" value="1"/>
</dbReference>
<reference evidence="1 2" key="1">
    <citation type="submission" date="2016-08" db="EMBL/GenBank/DDBJ databases">
        <authorList>
            <person name="Seilhamer J.J."/>
        </authorList>
    </citation>
    <scope>NUCLEOTIDE SEQUENCE [LARGE SCALE GENOMIC DNA]</scope>
    <source>
        <strain evidence="1 2">KT-27</strain>
    </source>
</reference>
<gene>
    <name evidence="1" type="ORF">BGP80_02215</name>
</gene>
<comment type="caution">
    <text evidence="1">The sequence shown here is derived from an EMBL/GenBank/DDBJ whole genome shotgun (WGS) entry which is preliminary data.</text>
</comment>
<dbReference type="Proteomes" id="UP000237194">
    <property type="component" value="Unassembled WGS sequence"/>
</dbReference>
<dbReference type="EMBL" id="MIND01000018">
    <property type="protein sequence ID" value="POF86814.1"/>
    <property type="molecule type" value="Genomic_DNA"/>
</dbReference>
<accession>A0A2S3W780</accession>
<name>A0A2S3W780_PSEPU</name>
<organism evidence="1 2">
    <name type="scientific">Pseudomonas putida</name>
    <name type="common">Arthrobacter siderocapsulatus</name>
    <dbReference type="NCBI Taxonomy" id="303"/>
    <lineage>
        <taxon>Bacteria</taxon>
        <taxon>Pseudomonadati</taxon>
        <taxon>Pseudomonadota</taxon>
        <taxon>Gammaproteobacteria</taxon>
        <taxon>Pseudomonadales</taxon>
        <taxon>Pseudomonadaceae</taxon>
        <taxon>Pseudomonas</taxon>
    </lineage>
</organism>
<dbReference type="RefSeq" id="WP_103435355.1">
    <property type="nucleotide sequence ID" value="NZ_MIND01000018.1"/>
</dbReference>
<sequence length="322" mass="34240">MKLKWAVAMGGVLGLAGCDAVSQFQQARALQELRQECFGNFTNSCVSKTIDYNIGLLEAVPFAAPEDKQAILAMFGDAGWDLYEQAVREVKDDVVSALEASRPGMFSRWILGDAQPFDGKGVMEFSQSELEPIRKRISEVYIARIKAAGLTPNAQAMAHYSAASQPATSTVIAPEQQPAVQPAGATDALLKVAIDQMVADEIATDGGSEYDEGRQLLEVDLDGDGVEDAVVLYTIEGQGGGNGSFQTLAALYRDGNSWSAKGKTILGGATDLQLLGPNLIGVTVLTHSDEDPRCCPSQESVVKYQWNGAAFAELPDTVKSAG</sequence>
<reference evidence="1 2" key="2">
    <citation type="submission" date="2018-03" db="EMBL/GenBank/DDBJ databases">
        <title>Draft genome of Pseudomonas putida strain KT-27.</title>
        <authorList>
            <person name="Yoshizawa S."/>
            <person name="Khan N.H."/>
            <person name="Nishimura M."/>
            <person name="Chiura H.X."/>
            <person name="Ogura Y."/>
            <person name="Hayashi T."/>
            <person name="Kogure K."/>
        </authorList>
    </citation>
    <scope>NUCLEOTIDE SEQUENCE [LARGE SCALE GENOMIC DNA]</scope>
    <source>
        <strain evidence="1 2">KT-27</strain>
    </source>
</reference>
<evidence type="ECO:0008006" key="3">
    <source>
        <dbReference type="Google" id="ProtNLM"/>
    </source>
</evidence>
<proteinExistence type="predicted"/>
<protein>
    <recommendedName>
        <fullName evidence="3">Lipoprotein</fullName>
    </recommendedName>
</protein>
<dbReference type="AlphaFoldDB" id="A0A2S3W780"/>